<feature type="transmembrane region" description="Helical" evidence="2">
    <location>
        <begin position="6"/>
        <end position="25"/>
    </location>
</feature>
<feature type="transmembrane region" description="Helical" evidence="2">
    <location>
        <begin position="46"/>
        <end position="65"/>
    </location>
</feature>
<keyword evidence="2" id="KW-0812">Transmembrane</keyword>
<dbReference type="Proteomes" id="UP000028492">
    <property type="component" value="Chromosome"/>
</dbReference>
<feature type="transmembrane region" description="Helical" evidence="2">
    <location>
        <begin position="77"/>
        <end position="99"/>
    </location>
</feature>
<keyword evidence="4" id="KW-1185">Reference proteome</keyword>
<keyword evidence="2" id="KW-0472">Membrane</keyword>
<feature type="region of interest" description="Disordered" evidence="1">
    <location>
        <begin position="113"/>
        <end position="154"/>
    </location>
</feature>
<evidence type="ECO:0000256" key="1">
    <source>
        <dbReference type="SAM" id="MobiDB-lite"/>
    </source>
</evidence>
<sequence>MTTNAYVAFLVIGVALVMLDGLIIYQSGKRYLRGSHGDPAAGASMTWLVTVLFHLATLGVLALLSTIDIGGSDLPGVVGRLGVLLLVLAIAHAITLSVLSRIRGEQEAEAVINRPRQRVEPEQQGTTVTPVPGQDGRYPAASPSIEHQAPYTTP</sequence>
<dbReference type="RefSeq" id="WP_037344284.1">
    <property type="nucleotide sequence ID" value="NZ_CP008953.1"/>
</dbReference>
<reference evidence="3 4" key="1">
    <citation type="journal article" date="2014" name="J. Biotechnol.">
        <title>Complete genome sequence of the actinobacterium Amycolatopsis japonica MG417-CF17(T) (=DSM 44213T) producing (S,S)-N,N'-ethylenediaminedisuccinic acid.</title>
        <authorList>
            <person name="Stegmann E."/>
            <person name="Albersmeier A."/>
            <person name="Spohn M."/>
            <person name="Gert H."/>
            <person name="Weber T."/>
            <person name="Wohlleben W."/>
            <person name="Kalinowski J."/>
            <person name="Ruckert C."/>
        </authorList>
    </citation>
    <scope>NUCLEOTIDE SEQUENCE [LARGE SCALE GENOMIC DNA]</scope>
    <source>
        <strain evidence="4">MG417-CF17 (DSM 44213)</strain>
    </source>
</reference>
<evidence type="ECO:0000313" key="4">
    <source>
        <dbReference type="Proteomes" id="UP000028492"/>
    </source>
</evidence>
<organism evidence="3 4">
    <name type="scientific">Amycolatopsis japonica</name>
    <dbReference type="NCBI Taxonomy" id="208439"/>
    <lineage>
        <taxon>Bacteria</taxon>
        <taxon>Bacillati</taxon>
        <taxon>Actinomycetota</taxon>
        <taxon>Actinomycetes</taxon>
        <taxon>Pseudonocardiales</taxon>
        <taxon>Pseudonocardiaceae</taxon>
        <taxon>Amycolatopsis</taxon>
        <taxon>Amycolatopsis japonica group</taxon>
    </lineage>
</organism>
<gene>
    <name evidence="3" type="ORF">AJAP_23705</name>
</gene>
<evidence type="ECO:0000313" key="3">
    <source>
        <dbReference type="EMBL" id="AIG77590.1"/>
    </source>
</evidence>
<dbReference type="EMBL" id="CP008953">
    <property type="protein sequence ID" value="AIG77590.1"/>
    <property type="molecule type" value="Genomic_DNA"/>
</dbReference>
<dbReference type="STRING" id="208439.AJAP_23705"/>
<dbReference type="HOGENOM" id="CLU_136796_0_0_11"/>
<dbReference type="eggNOG" id="ENOG5033UB3">
    <property type="taxonomic scope" value="Bacteria"/>
</dbReference>
<dbReference type="AlphaFoldDB" id="A0A075V452"/>
<protein>
    <submittedName>
        <fullName evidence="3">Conserved putative membrane protein</fullName>
    </submittedName>
</protein>
<keyword evidence="2" id="KW-1133">Transmembrane helix</keyword>
<accession>A0A075V452</accession>
<dbReference type="KEGG" id="aja:AJAP_23705"/>
<proteinExistence type="predicted"/>
<evidence type="ECO:0000256" key="2">
    <source>
        <dbReference type="SAM" id="Phobius"/>
    </source>
</evidence>
<name>A0A075V452_9PSEU</name>